<dbReference type="Pfam" id="PF22521">
    <property type="entry name" value="HypF_C_2"/>
    <property type="match status" value="1"/>
</dbReference>
<dbReference type="OrthoDB" id="9808093at2"/>
<comment type="caution">
    <text evidence="14">The sequence shown here is derived from an EMBL/GenBank/DDBJ whole genome shotgun (WGS) entry which is preliminary data.</text>
</comment>
<keyword evidence="11" id="KW-0378">Hydrolase</keyword>
<dbReference type="InterPro" id="IPR017945">
    <property type="entry name" value="DHBP_synth_RibB-like_a/b_dom"/>
</dbReference>
<feature type="active site" evidence="11">
    <location>
        <position position="38"/>
    </location>
</feature>
<evidence type="ECO:0000256" key="11">
    <source>
        <dbReference type="PROSITE-ProRule" id="PRU00520"/>
    </source>
</evidence>
<comment type="catalytic activity">
    <reaction evidence="9">
        <text>C-terminal L-cysteinyl-[HypE protein] + carbamoyl phosphate + ATP + H2O = C-terminal S-carboxamide-L-cysteinyl-[HypE protein] + AMP + phosphate + diphosphate + H(+)</text>
        <dbReference type="Rhea" id="RHEA:55636"/>
        <dbReference type="Rhea" id="RHEA-COMP:14247"/>
        <dbReference type="Rhea" id="RHEA-COMP:14392"/>
        <dbReference type="ChEBI" id="CHEBI:15377"/>
        <dbReference type="ChEBI" id="CHEBI:15378"/>
        <dbReference type="ChEBI" id="CHEBI:30616"/>
        <dbReference type="ChEBI" id="CHEBI:33019"/>
        <dbReference type="ChEBI" id="CHEBI:43474"/>
        <dbReference type="ChEBI" id="CHEBI:58228"/>
        <dbReference type="ChEBI" id="CHEBI:76913"/>
        <dbReference type="ChEBI" id="CHEBI:139126"/>
        <dbReference type="ChEBI" id="CHEBI:456215"/>
    </reaction>
</comment>
<dbReference type="Pfam" id="PF17788">
    <property type="entry name" value="HypF_C"/>
    <property type="match status" value="1"/>
</dbReference>
<dbReference type="InterPro" id="IPR004421">
    <property type="entry name" value="Carbamoyltransferase_HypF"/>
</dbReference>
<dbReference type="NCBIfam" id="TIGR00143">
    <property type="entry name" value="hypF"/>
    <property type="match status" value="1"/>
</dbReference>
<dbReference type="SUPFAM" id="SSF55821">
    <property type="entry name" value="YrdC/RibB"/>
    <property type="match status" value="1"/>
</dbReference>
<accession>A0A1C0ABI5</accession>
<dbReference type="InterPro" id="IPR036046">
    <property type="entry name" value="Acylphosphatase-like_dom_sf"/>
</dbReference>
<feature type="active site" evidence="11">
    <location>
        <position position="20"/>
    </location>
</feature>
<keyword evidence="6" id="KW-0863">Zinc-finger</keyword>
<dbReference type="PROSITE" id="PS51160">
    <property type="entry name" value="ACYLPHOSPHATASE_3"/>
    <property type="match status" value="1"/>
</dbReference>
<sequence length="751" mass="84985">MEQLRNYINVEGIVQGVGFRPFVYNLAAKYNLKGWVSNTTEGVKIDIEGKVIDIDNFKIDLQFQAPPLSKIDKIRVEELPFKGYESFTIKKSKDNNRVLTLISPDVSTCFDCKDDIEDINNRRYKYPFTNCTNCGPRFSIIKSLPYDRAQTTMKDFEMCGKCKVEYNNPKDRRFHAQPNACPECGPKLWLTDDLGNKVEVEEPLKKATNLLKEGKIIAVKGLGGFHLVCNGKDKEAVEKLRNRKLRPDKPFAVMMKDIEVVREYCYVNQLEENILAGIRRPILLLDRKNGNLADNIAPNSNKLGVMLPYTPLHNLLFDQGLEVLLMTSANLSGLPIEYKNKDAIARLDKVVDYFLLHDRDIFLSVDDSVSRVILGKERLIRRSRGYAPIPFKVDGLVESLACGSHLKNTFCIAKGGFIFLSQHIGDLDNLNTYNNFKKNIEHFKKIYKLNPKVIAHDLHLGYLSSVYGQNEAGVKVGVQHHHAHIVSCMVENDISKKVIGLAFDGTGLGTDGNIWGGEFLICDYEGFTRAAHLNYVNMPGGEQAVKEPWRMAISHLYKVGEVDIDLFKRVDKLKIKSVLKMLEYNLNSPLTSSMGRLFDTISALIGLRQEISYDAQAAIELEVIADRKEEGVYRYQIENDNGNYIINTNQIIKDVIIDIKDKVDMSIIAKRFHNTIIALSIEICKLLRDKYEINQVALSGGVFQNEIILKGIYAGLKRDGFKVYTHAQIPCNDGGLALGQLVVANYKRRNN</sequence>
<comment type="pathway">
    <text evidence="1">Protein modification; [NiFe] hydrogenase maturation.</text>
</comment>
<organism evidence="14 15">
    <name type="scientific">Orenia metallireducens</name>
    <dbReference type="NCBI Taxonomy" id="1413210"/>
    <lineage>
        <taxon>Bacteria</taxon>
        <taxon>Bacillati</taxon>
        <taxon>Bacillota</taxon>
        <taxon>Clostridia</taxon>
        <taxon>Halanaerobiales</taxon>
        <taxon>Halobacteroidaceae</taxon>
        <taxon>Orenia</taxon>
    </lineage>
</organism>
<evidence type="ECO:0000256" key="9">
    <source>
        <dbReference type="ARBA" id="ARBA00048220"/>
    </source>
</evidence>
<dbReference type="InterPro" id="IPR055128">
    <property type="entry name" value="HypF_C_2"/>
</dbReference>
<dbReference type="PANTHER" id="PTHR42959:SF1">
    <property type="entry name" value="CARBAMOYLTRANSFERASE HYPF"/>
    <property type="match status" value="1"/>
</dbReference>
<protein>
    <recommendedName>
        <fullName evidence="10">Carbamoyltransferase</fullName>
        <ecNumber evidence="10">6.2.-.-</ecNumber>
    </recommendedName>
</protein>
<dbReference type="InterPro" id="IPR041440">
    <property type="entry name" value="HypF_C"/>
</dbReference>
<dbReference type="Gene3D" id="3.90.870.50">
    <property type="match status" value="1"/>
</dbReference>
<evidence type="ECO:0000256" key="8">
    <source>
        <dbReference type="ARBA" id="ARBA00047645"/>
    </source>
</evidence>
<dbReference type="InterPro" id="IPR011125">
    <property type="entry name" value="Znf_HypF"/>
</dbReference>
<evidence type="ECO:0000313" key="14">
    <source>
        <dbReference type="EMBL" id="OCL27742.1"/>
    </source>
</evidence>
<evidence type="ECO:0000256" key="10">
    <source>
        <dbReference type="PIRNR" id="PIRNR006256"/>
    </source>
</evidence>
<dbReference type="GO" id="GO:0016874">
    <property type="term" value="F:ligase activity"/>
    <property type="evidence" value="ECO:0007669"/>
    <property type="project" value="UniProtKB-UniRule"/>
</dbReference>
<dbReference type="Gene3D" id="3.30.420.40">
    <property type="match status" value="1"/>
</dbReference>
<dbReference type="Pfam" id="PF00708">
    <property type="entry name" value="Acylphosphatase"/>
    <property type="match status" value="1"/>
</dbReference>
<dbReference type="SUPFAM" id="SSF54975">
    <property type="entry name" value="Acylphosphatase/BLUF domain-like"/>
    <property type="match status" value="1"/>
</dbReference>
<dbReference type="Proteomes" id="UP000093514">
    <property type="component" value="Unassembled WGS sequence"/>
</dbReference>
<evidence type="ECO:0000259" key="13">
    <source>
        <dbReference type="PROSITE" id="PS51163"/>
    </source>
</evidence>
<name>A0A1C0ABI5_9FIRM</name>
<dbReference type="PROSITE" id="PS00150">
    <property type="entry name" value="ACYLPHOSPHATASE_1"/>
    <property type="match status" value="1"/>
</dbReference>
<dbReference type="Pfam" id="PF01300">
    <property type="entry name" value="Sua5_yciO_yrdC"/>
    <property type="match status" value="1"/>
</dbReference>
<evidence type="ECO:0000259" key="12">
    <source>
        <dbReference type="PROSITE" id="PS51160"/>
    </source>
</evidence>
<evidence type="ECO:0000256" key="6">
    <source>
        <dbReference type="ARBA" id="ARBA00022771"/>
    </source>
</evidence>
<evidence type="ECO:0000256" key="5">
    <source>
        <dbReference type="ARBA" id="ARBA00022723"/>
    </source>
</evidence>
<dbReference type="InterPro" id="IPR001792">
    <property type="entry name" value="Acylphosphatase-like_dom"/>
</dbReference>
<keyword evidence="15" id="KW-1185">Reference proteome</keyword>
<dbReference type="InterPro" id="IPR006070">
    <property type="entry name" value="Sua5-like_dom"/>
</dbReference>
<dbReference type="PANTHER" id="PTHR42959">
    <property type="entry name" value="CARBAMOYLTRANSFERASE"/>
    <property type="match status" value="1"/>
</dbReference>
<evidence type="ECO:0000256" key="3">
    <source>
        <dbReference type="ARBA" id="ARBA00008097"/>
    </source>
</evidence>
<feature type="domain" description="YrdC-like" evidence="13">
    <location>
        <begin position="201"/>
        <end position="385"/>
    </location>
</feature>
<dbReference type="FunFam" id="3.30.420.40:FF:000124">
    <property type="entry name" value="Carbamoyltransferase HypF"/>
    <property type="match status" value="1"/>
</dbReference>
<feature type="domain" description="Acylphosphatase-like" evidence="12">
    <location>
        <begin position="5"/>
        <end position="91"/>
    </location>
</feature>
<dbReference type="GO" id="GO:0051604">
    <property type="term" value="P:protein maturation"/>
    <property type="evidence" value="ECO:0007669"/>
    <property type="project" value="TreeGrafter"/>
</dbReference>
<dbReference type="GO" id="GO:0003998">
    <property type="term" value="F:acylphosphatase activity"/>
    <property type="evidence" value="ECO:0007669"/>
    <property type="project" value="UniProtKB-EC"/>
</dbReference>
<reference evidence="14 15" key="2">
    <citation type="submission" date="2016-08" db="EMBL/GenBank/DDBJ databases">
        <title>Orenia metallireducens sp. nov. strain Z6, a Novel Metal-reducing Firmicute from the Deep Subsurface.</title>
        <authorList>
            <person name="Maxim B.I."/>
            <person name="Kenneth K."/>
            <person name="Flynn T.M."/>
            <person name="Oloughlin E.J."/>
            <person name="Locke R.A."/>
            <person name="Weber J.R."/>
            <person name="Egan S.M."/>
            <person name="Mackie R.I."/>
            <person name="Cann I.K."/>
        </authorList>
    </citation>
    <scope>NUCLEOTIDE SEQUENCE [LARGE SCALE GENOMIC DNA]</scope>
    <source>
        <strain evidence="14 15">Z6</strain>
    </source>
</reference>
<evidence type="ECO:0000256" key="4">
    <source>
        <dbReference type="ARBA" id="ARBA00022598"/>
    </source>
</evidence>
<evidence type="ECO:0000256" key="2">
    <source>
        <dbReference type="ARBA" id="ARBA00005614"/>
    </source>
</evidence>
<evidence type="ECO:0000256" key="1">
    <source>
        <dbReference type="ARBA" id="ARBA00004711"/>
    </source>
</evidence>
<dbReference type="Pfam" id="PF07503">
    <property type="entry name" value="zf-HYPF"/>
    <property type="match status" value="2"/>
</dbReference>
<dbReference type="GO" id="GO:0008270">
    <property type="term" value="F:zinc ion binding"/>
    <property type="evidence" value="ECO:0007669"/>
    <property type="project" value="UniProtKB-KW"/>
</dbReference>
<keyword evidence="7" id="KW-0862">Zinc</keyword>
<dbReference type="PIRSF" id="PIRSF006256">
    <property type="entry name" value="CMPcnvr_hdrg_mat"/>
    <property type="match status" value="1"/>
</dbReference>
<proteinExistence type="inferred from homology"/>
<keyword evidence="5" id="KW-0479">Metal-binding</keyword>
<dbReference type="RefSeq" id="WP_068715789.1">
    <property type="nucleotide sequence ID" value="NZ_LWDV01000007.1"/>
</dbReference>
<dbReference type="Gene3D" id="3.30.110.120">
    <property type="match status" value="1"/>
</dbReference>
<dbReference type="InterPro" id="IPR051060">
    <property type="entry name" value="Carbamoyltrans_HypF-like"/>
</dbReference>
<dbReference type="Gene3D" id="3.30.420.360">
    <property type="match status" value="1"/>
</dbReference>
<dbReference type="GO" id="GO:0016743">
    <property type="term" value="F:carboxyl- or carbamoyltransferase activity"/>
    <property type="evidence" value="ECO:0007669"/>
    <property type="project" value="UniProtKB-UniRule"/>
</dbReference>
<dbReference type="EMBL" id="LWDV01000007">
    <property type="protein sequence ID" value="OCL27742.1"/>
    <property type="molecule type" value="Genomic_DNA"/>
</dbReference>
<comment type="similarity">
    <text evidence="3 10">Belongs to the carbamoyltransferase HypF family.</text>
</comment>
<dbReference type="UniPathway" id="UPA00335"/>
<dbReference type="EC" id="6.2.-.-" evidence="10"/>
<evidence type="ECO:0000256" key="7">
    <source>
        <dbReference type="ARBA" id="ARBA00022833"/>
    </source>
</evidence>
<evidence type="ECO:0000313" key="15">
    <source>
        <dbReference type="Proteomes" id="UP000093514"/>
    </source>
</evidence>
<dbReference type="AlphaFoldDB" id="A0A1C0ABI5"/>
<gene>
    <name evidence="14" type="ORF">U472_04105</name>
</gene>
<dbReference type="PROSITE" id="PS51163">
    <property type="entry name" value="YRDC"/>
    <property type="match status" value="1"/>
</dbReference>
<comment type="catalytic activity">
    <reaction evidence="8 11">
        <text>an acyl phosphate + H2O = a carboxylate + phosphate + H(+)</text>
        <dbReference type="Rhea" id="RHEA:14965"/>
        <dbReference type="ChEBI" id="CHEBI:15377"/>
        <dbReference type="ChEBI" id="CHEBI:15378"/>
        <dbReference type="ChEBI" id="CHEBI:29067"/>
        <dbReference type="ChEBI" id="CHEBI:43474"/>
        <dbReference type="ChEBI" id="CHEBI:59918"/>
        <dbReference type="EC" id="3.6.1.7"/>
    </reaction>
</comment>
<reference evidence="15" key="1">
    <citation type="submission" date="2016-07" db="EMBL/GenBank/DDBJ databases">
        <authorList>
            <person name="Florea S."/>
            <person name="Webb J.S."/>
            <person name="Jaromczyk J."/>
            <person name="Schardl C.L."/>
        </authorList>
    </citation>
    <scope>NUCLEOTIDE SEQUENCE [LARGE SCALE GENOMIC DNA]</scope>
    <source>
        <strain evidence="15">Z6</strain>
    </source>
</reference>
<dbReference type="InterPro" id="IPR017968">
    <property type="entry name" value="Acylphosphatase_CS"/>
</dbReference>
<comment type="similarity">
    <text evidence="2">Belongs to the acylphosphatase family.</text>
</comment>
<dbReference type="GO" id="GO:0003725">
    <property type="term" value="F:double-stranded RNA binding"/>
    <property type="evidence" value="ECO:0007669"/>
    <property type="project" value="InterPro"/>
</dbReference>
<keyword evidence="14" id="KW-0808">Transferase</keyword>
<keyword evidence="4" id="KW-0436">Ligase</keyword>